<accession>A0A6V7VZ88</accession>
<name>A0A6V7VZ88_MELEN</name>
<gene>
    <name evidence="1" type="ORF">MENT_LOCUS32318</name>
</gene>
<protein>
    <submittedName>
        <fullName evidence="1">Uncharacterized protein</fullName>
    </submittedName>
</protein>
<dbReference type="AlphaFoldDB" id="A0A6V7VZ88"/>
<dbReference type="EMBL" id="CAJEWN010000365">
    <property type="protein sequence ID" value="CAD2180255.1"/>
    <property type="molecule type" value="Genomic_DNA"/>
</dbReference>
<evidence type="ECO:0000313" key="1">
    <source>
        <dbReference type="EMBL" id="CAD2180255.1"/>
    </source>
</evidence>
<evidence type="ECO:0000313" key="2">
    <source>
        <dbReference type="Proteomes" id="UP000580250"/>
    </source>
</evidence>
<organism evidence="1 2">
    <name type="scientific">Meloidogyne enterolobii</name>
    <name type="common">Root-knot nematode worm</name>
    <name type="synonym">Meloidogyne mayaguensis</name>
    <dbReference type="NCBI Taxonomy" id="390850"/>
    <lineage>
        <taxon>Eukaryota</taxon>
        <taxon>Metazoa</taxon>
        <taxon>Ecdysozoa</taxon>
        <taxon>Nematoda</taxon>
        <taxon>Chromadorea</taxon>
        <taxon>Rhabditida</taxon>
        <taxon>Tylenchina</taxon>
        <taxon>Tylenchomorpha</taxon>
        <taxon>Tylenchoidea</taxon>
        <taxon>Meloidogynidae</taxon>
        <taxon>Meloidogyninae</taxon>
        <taxon>Meloidogyne</taxon>
    </lineage>
</organism>
<sequence>MCRKPLIFAQCSFYFNLFFKIETTSRIIMGFVKKGFLAAFLETKNILKILVIR</sequence>
<reference evidence="1 2" key="1">
    <citation type="submission" date="2020-08" db="EMBL/GenBank/DDBJ databases">
        <authorList>
            <person name="Koutsovoulos G."/>
            <person name="Danchin GJ E."/>
        </authorList>
    </citation>
    <scope>NUCLEOTIDE SEQUENCE [LARGE SCALE GENOMIC DNA]</scope>
</reference>
<comment type="caution">
    <text evidence="1">The sequence shown here is derived from an EMBL/GenBank/DDBJ whole genome shotgun (WGS) entry which is preliminary data.</text>
</comment>
<dbReference type="Proteomes" id="UP000580250">
    <property type="component" value="Unassembled WGS sequence"/>
</dbReference>
<proteinExistence type="predicted"/>